<feature type="transmembrane region" description="Helical" evidence="6">
    <location>
        <begin position="384"/>
        <end position="405"/>
    </location>
</feature>
<dbReference type="Pfam" id="PF00753">
    <property type="entry name" value="Lactamase_B"/>
    <property type="match status" value="1"/>
</dbReference>
<keyword evidence="8" id="KW-0378">Hydrolase</keyword>
<keyword evidence="4 6" id="KW-1133">Transmembrane helix</keyword>
<evidence type="ECO:0000313" key="8">
    <source>
        <dbReference type="EMBL" id="KRK38597.1"/>
    </source>
</evidence>
<feature type="transmembrane region" description="Helical" evidence="6">
    <location>
        <begin position="439"/>
        <end position="456"/>
    </location>
</feature>
<feature type="transmembrane region" description="Helical" evidence="6">
    <location>
        <begin position="230"/>
        <end position="254"/>
    </location>
</feature>
<keyword evidence="3 6" id="KW-0812">Transmembrane</keyword>
<feature type="transmembrane region" description="Helical" evidence="6">
    <location>
        <begin position="28"/>
        <end position="45"/>
    </location>
</feature>
<dbReference type="EMBL" id="AZCV01000001">
    <property type="protein sequence ID" value="KRK38597.1"/>
    <property type="molecule type" value="Genomic_DNA"/>
</dbReference>
<evidence type="ECO:0000256" key="3">
    <source>
        <dbReference type="ARBA" id="ARBA00022692"/>
    </source>
</evidence>
<organism evidence="8 9">
    <name type="scientific">Amylolactobacillus amylotrophicus DSM 20534</name>
    <dbReference type="NCBI Taxonomy" id="1423722"/>
    <lineage>
        <taxon>Bacteria</taxon>
        <taxon>Bacillati</taxon>
        <taxon>Bacillota</taxon>
        <taxon>Bacilli</taxon>
        <taxon>Lactobacillales</taxon>
        <taxon>Lactobacillaceae</taxon>
        <taxon>Amylolactobacillus</taxon>
    </lineage>
</organism>
<evidence type="ECO:0000256" key="5">
    <source>
        <dbReference type="ARBA" id="ARBA00023136"/>
    </source>
</evidence>
<accession>A0A0R1GWU9</accession>
<dbReference type="InterPro" id="IPR001279">
    <property type="entry name" value="Metallo-B-lactamas"/>
</dbReference>
<dbReference type="AlphaFoldDB" id="A0A0R1GWU9"/>
<evidence type="ECO:0000256" key="6">
    <source>
        <dbReference type="SAM" id="Phobius"/>
    </source>
</evidence>
<dbReference type="PATRIC" id="fig|1423722.3.peg.288"/>
<comment type="caution">
    <text evidence="8">The sequence shown here is derived from an EMBL/GenBank/DDBJ whole genome shotgun (WGS) entry which is preliminary data.</text>
</comment>
<keyword evidence="5 6" id="KW-0472">Membrane</keyword>
<dbReference type="InterPro" id="IPR036866">
    <property type="entry name" value="RibonucZ/Hydroxyglut_hydro"/>
</dbReference>
<dbReference type="Gene3D" id="3.60.15.10">
    <property type="entry name" value="Ribonuclease Z/Hydroxyacylglutathione hydrolase-like"/>
    <property type="match status" value="1"/>
</dbReference>
<dbReference type="Pfam" id="PF03772">
    <property type="entry name" value="Competence"/>
    <property type="match status" value="1"/>
</dbReference>
<dbReference type="NCBIfam" id="TIGR00360">
    <property type="entry name" value="ComEC_N-term"/>
    <property type="match status" value="1"/>
</dbReference>
<dbReference type="GO" id="GO:0030420">
    <property type="term" value="P:establishment of competence for transformation"/>
    <property type="evidence" value="ECO:0007669"/>
    <property type="project" value="InterPro"/>
</dbReference>
<dbReference type="InterPro" id="IPR004797">
    <property type="entry name" value="Competence_ComEC/Rec2"/>
</dbReference>
<dbReference type="SMART" id="SM00849">
    <property type="entry name" value="Lactamase_B"/>
    <property type="match status" value="1"/>
</dbReference>
<feature type="transmembrane region" description="Helical" evidence="6">
    <location>
        <begin position="463"/>
        <end position="481"/>
    </location>
</feature>
<feature type="transmembrane region" description="Helical" evidence="6">
    <location>
        <begin position="354"/>
        <end position="378"/>
    </location>
</feature>
<evidence type="ECO:0000256" key="4">
    <source>
        <dbReference type="ARBA" id="ARBA00022989"/>
    </source>
</evidence>
<dbReference type="InterPro" id="IPR035681">
    <property type="entry name" value="ComA-like_MBL"/>
</dbReference>
<comment type="subcellular location">
    <subcellularLocation>
        <location evidence="1">Cell membrane</location>
        <topology evidence="1">Multi-pass membrane protein</topology>
    </subcellularLocation>
</comment>
<gene>
    <name evidence="8" type="ORF">FC62_GL000284</name>
</gene>
<keyword evidence="9" id="KW-1185">Reference proteome</keyword>
<dbReference type="PANTHER" id="PTHR30619">
    <property type="entry name" value="DNA INTERNALIZATION/COMPETENCE PROTEIN COMEC/REC2"/>
    <property type="match status" value="1"/>
</dbReference>
<feature type="domain" description="Metallo-beta-lactamase" evidence="7">
    <location>
        <begin position="494"/>
        <end position="698"/>
    </location>
</feature>
<evidence type="ECO:0000259" key="7">
    <source>
        <dbReference type="SMART" id="SM00849"/>
    </source>
</evidence>
<dbReference type="InterPro" id="IPR004477">
    <property type="entry name" value="ComEC_N"/>
</dbReference>
<dbReference type="CDD" id="cd07731">
    <property type="entry name" value="ComA-like_MBL-fold"/>
    <property type="match status" value="1"/>
</dbReference>
<feature type="transmembrane region" description="Helical" evidence="6">
    <location>
        <begin position="266"/>
        <end position="292"/>
    </location>
</feature>
<dbReference type="SUPFAM" id="SSF56281">
    <property type="entry name" value="Metallo-hydrolase/oxidoreductase"/>
    <property type="match status" value="1"/>
</dbReference>
<dbReference type="GO" id="GO:0005886">
    <property type="term" value="C:plasma membrane"/>
    <property type="evidence" value="ECO:0007669"/>
    <property type="project" value="UniProtKB-SubCell"/>
</dbReference>
<feature type="transmembrane region" description="Helical" evidence="6">
    <location>
        <begin position="50"/>
        <end position="67"/>
    </location>
</feature>
<sequence length="746" mass="83763">MFSSGKFFVLAGLSLLSVLTFLNKNTLASFLLLLVLLSYFLLMVLNKRQLDLLILLPLIVLLLGYFQDKKFEALAAPNQRSPIYVIRPDKVTLKDDFFYGEATSAEQTVTLQLKPTPQMRRMVAAGLPFLVKINQFKAELITEATNIGEFNLREFYKRKRIKYALTLTKYLIAKKQVTLSDRIIQFRARLRQWLSQLPENLRFFSGELFLGENLGTGEHNLVDDFRNIGIIHLLSLSGMHVLLYTQVVTFLFNLCKINQRVKYASLVLLLLVVCIIGDFQAGLVRASLAYVVSILAKLSKKRIGTLDQFGIVALIHQLLMPQLFLNVGAQLSYLMVLGLKIMPRMGSVGQSARLNMLITPILLFNFFELNILTIFYNFLAIPLFNFIILPVTVGVVICGALMPGLIPPAEQILSILSGGVSFLGRVGLGNVVFGQLAQVITFSVTFLLISWLIFWSEQAKRRFCLYTGLILLALNILLNLFPINGQVTFIDVGQGDSILLTTPINRKTVLIDTGGRLNFGGTKPRRSNFEKVSLPFLKSQGITHIDAVFLSHQDADHIGDLADLLENFTVNKLYFGIGMQANPSFQRKIRPFLKQVKLIPVQAGDQLLIGTITIDVLHPSIAGLGTNEDSVALKVSIGRKKWLFTGDLDIAGEQKIIRQTADIQADFLKLGHHGSKTSTDESFLLAVNPRVAFISAGRNNRYHHPHQETLDKLQTYDIRSLNTAECGMINWYFNPFGLNWLNYYLK</sequence>
<evidence type="ECO:0000256" key="2">
    <source>
        <dbReference type="ARBA" id="ARBA00022475"/>
    </source>
</evidence>
<evidence type="ECO:0000313" key="9">
    <source>
        <dbReference type="Proteomes" id="UP000050909"/>
    </source>
</evidence>
<reference evidence="8 9" key="1">
    <citation type="journal article" date="2015" name="Genome Announc.">
        <title>Expanding the biotechnology potential of lactobacilli through comparative genomics of 213 strains and associated genera.</title>
        <authorList>
            <person name="Sun Z."/>
            <person name="Harris H.M."/>
            <person name="McCann A."/>
            <person name="Guo C."/>
            <person name="Argimon S."/>
            <person name="Zhang W."/>
            <person name="Yang X."/>
            <person name="Jeffery I.B."/>
            <person name="Cooney J.C."/>
            <person name="Kagawa T.F."/>
            <person name="Liu W."/>
            <person name="Song Y."/>
            <person name="Salvetti E."/>
            <person name="Wrobel A."/>
            <person name="Rasinkangas P."/>
            <person name="Parkhill J."/>
            <person name="Rea M.C."/>
            <person name="O'Sullivan O."/>
            <person name="Ritari J."/>
            <person name="Douillard F.P."/>
            <person name="Paul Ross R."/>
            <person name="Yang R."/>
            <person name="Briner A.E."/>
            <person name="Felis G.E."/>
            <person name="de Vos W.M."/>
            <person name="Barrangou R."/>
            <person name="Klaenhammer T.R."/>
            <person name="Caufield P.W."/>
            <person name="Cui Y."/>
            <person name="Zhang H."/>
            <person name="O'Toole P.W."/>
        </authorList>
    </citation>
    <scope>NUCLEOTIDE SEQUENCE [LARGE SCALE GENOMIC DNA]</scope>
    <source>
        <strain evidence="8 9">DSM 20534</strain>
    </source>
</reference>
<dbReference type="InterPro" id="IPR052159">
    <property type="entry name" value="Competence_DNA_uptake"/>
</dbReference>
<keyword evidence="2" id="KW-1003">Cell membrane</keyword>
<feature type="transmembrane region" description="Helical" evidence="6">
    <location>
        <begin position="7"/>
        <end position="22"/>
    </location>
</feature>
<dbReference type="PANTHER" id="PTHR30619:SF7">
    <property type="entry name" value="BETA-LACTAMASE DOMAIN PROTEIN"/>
    <property type="match status" value="1"/>
</dbReference>
<dbReference type="Proteomes" id="UP000050909">
    <property type="component" value="Unassembled WGS sequence"/>
</dbReference>
<evidence type="ECO:0000256" key="1">
    <source>
        <dbReference type="ARBA" id="ARBA00004651"/>
    </source>
</evidence>
<protein>
    <submittedName>
        <fullName evidence="8">Metallo-beta-lactamase superfamily hydrolase</fullName>
    </submittedName>
</protein>
<proteinExistence type="predicted"/>
<dbReference type="NCBIfam" id="TIGR00361">
    <property type="entry name" value="ComEC_Rec2"/>
    <property type="match status" value="1"/>
</dbReference>
<dbReference type="GO" id="GO:0016787">
    <property type="term" value="F:hydrolase activity"/>
    <property type="evidence" value="ECO:0007669"/>
    <property type="project" value="UniProtKB-KW"/>
</dbReference>
<name>A0A0R1GWU9_9LACO</name>